<evidence type="ECO:0000313" key="5">
    <source>
        <dbReference type="EMBL" id="BDU76073.1"/>
    </source>
</evidence>
<accession>A0AA48KF43</accession>
<dbReference type="PROSITE" id="PS00455">
    <property type="entry name" value="AMP_BINDING"/>
    <property type="match status" value="1"/>
</dbReference>
<organism evidence="5 6">
    <name type="scientific">Mesoterricola sediminis</name>
    <dbReference type="NCBI Taxonomy" id="2927980"/>
    <lineage>
        <taxon>Bacteria</taxon>
        <taxon>Pseudomonadati</taxon>
        <taxon>Acidobacteriota</taxon>
        <taxon>Holophagae</taxon>
        <taxon>Holophagales</taxon>
        <taxon>Holophagaceae</taxon>
        <taxon>Mesoterricola</taxon>
    </lineage>
</organism>
<protein>
    <submittedName>
        <fullName evidence="5">AMP-dependent synthetase</fullName>
    </submittedName>
</protein>
<dbReference type="GO" id="GO:0004467">
    <property type="term" value="F:long-chain fatty acid-CoA ligase activity"/>
    <property type="evidence" value="ECO:0007669"/>
    <property type="project" value="UniProtKB-EC"/>
</dbReference>
<comment type="catalytic activity">
    <reaction evidence="3">
        <text>a long-chain fatty acid + ATP + CoA = a long-chain fatty acyl-CoA + AMP + diphosphate</text>
        <dbReference type="Rhea" id="RHEA:15421"/>
        <dbReference type="ChEBI" id="CHEBI:30616"/>
        <dbReference type="ChEBI" id="CHEBI:33019"/>
        <dbReference type="ChEBI" id="CHEBI:57287"/>
        <dbReference type="ChEBI" id="CHEBI:57560"/>
        <dbReference type="ChEBI" id="CHEBI:83139"/>
        <dbReference type="ChEBI" id="CHEBI:456215"/>
        <dbReference type="EC" id="6.2.1.3"/>
    </reaction>
    <physiologicalReaction direction="left-to-right" evidence="3">
        <dbReference type="Rhea" id="RHEA:15422"/>
    </physiologicalReaction>
</comment>
<dbReference type="InterPro" id="IPR020845">
    <property type="entry name" value="AMP-binding_CS"/>
</dbReference>
<dbReference type="PANTHER" id="PTHR43272">
    <property type="entry name" value="LONG-CHAIN-FATTY-ACID--COA LIGASE"/>
    <property type="match status" value="1"/>
</dbReference>
<name>A0AA48KF43_9BACT</name>
<dbReference type="GO" id="GO:0005524">
    <property type="term" value="F:ATP binding"/>
    <property type="evidence" value="ECO:0007669"/>
    <property type="project" value="UniProtKB-KW"/>
</dbReference>
<dbReference type="Pfam" id="PF23562">
    <property type="entry name" value="AMP-binding_C_3"/>
    <property type="match status" value="1"/>
</dbReference>
<dbReference type="SUPFAM" id="SSF56801">
    <property type="entry name" value="Acetyl-CoA synthetase-like"/>
    <property type="match status" value="1"/>
</dbReference>
<dbReference type="AlphaFoldDB" id="A0AA48KF43"/>
<dbReference type="InterPro" id="IPR045851">
    <property type="entry name" value="AMP-bd_C_sf"/>
</dbReference>
<evidence type="ECO:0000256" key="2">
    <source>
        <dbReference type="ARBA" id="ARBA00022840"/>
    </source>
</evidence>
<evidence type="ECO:0000259" key="4">
    <source>
        <dbReference type="Pfam" id="PF00501"/>
    </source>
</evidence>
<dbReference type="GO" id="GO:0016020">
    <property type="term" value="C:membrane"/>
    <property type="evidence" value="ECO:0007669"/>
    <property type="project" value="TreeGrafter"/>
</dbReference>
<feature type="domain" description="AMP-dependent synthetase/ligase" evidence="4">
    <location>
        <begin position="17"/>
        <end position="427"/>
    </location>
</feature>
<dbReference type="KEGG" id="msea:METESE_10310"/>
<dbReference type="Proteomes" id="UP001228113">
    <property type="component" value="Chromosome"/>
</dbReference>
<keyword evidence="6" id="KW-1185">Reference proteome</keyword>
<dbReference type="Pfam" id="PF00501">
    <property type="entry name" value="AMP-binding"/>
    <property type="match status" value="1"/>
</dbReference>
<dbReference type="InterPro" id="IPR042099">
    <property type="entry name" value="ANL_N_sf"/>
</dbReference>
<evidence type="ECO:0000256" key="1">
    <source>
        <dbReference type="ARBA" id="ARBA00022741"/>
    </source>
</evidence>
<keyword evidence="2" id="KW-0067">ATP-binding</keyword>
<dbReference type="Gene3D" id="3.40.50.12780">
    <property type="entry name" value="N-terminal domain of ligase-like"/>
    <property type="match status" value="1"/>
</dbReference>
<dbReference type="RefSeq" id="WP_243347503.1">
    <property type="nucleotide sequence ID" value="NZ_AP027081.1"/>
</dbReference>
<evidence type="ECO:0000256" key="3">
    <source>
        <dbReference type="ARBA" id="ARBA00024484"/>
    </source>
</evidence>
<gene>
    <name evidence="5" type="ORF">METESE_10310</name>
</gene>
<dbReference type="EMBL" id="AP027081">
    <property type="protein sequence ID" value="BDU76073.1"/>
    <property type="molecule type" value="Genomic_DNA"/>
</dbReference>
<dbReference type="PANTHER" id="PTHR43272:SF33">
    <property type="entry name" value="AMP-BINDING DOMAIN-CONTAINING PROTEIN-RELATED"/>
    <property type="match status" value="1"/>
</dbReference>
<dbReference type="CDD" id="cd05907">
    <property type="entry name" value="VL_LC_FACS_like"/>
    <property type="match status" value="1"/>
</dbReference>
<evidence type="ECO:0000313" key="6">
    <source>
        <dbReference type="Proteomes" id="UP001228113"/>
    </source>
</evidence>
<dbReference type="Gene3D" id="3.30.300.30">
    <property type="match status" value="1"/>
</dbReference>
<sequence length="602" mass="66536">MKSIAELFYKALERDLPDALAAKSGGTYVLYSHREVQARVERLVLALERRGLAAGDRIAILSENRPEWAMADYACAILGIVTAPVYPTLNPVSTEYILRHSGARVVFCSTAAQLAKVAEVWHRLPLLEAAVLMEGVPEPFPGRAVLAWEELQAEGAAREADRPRVRALAAERDPGQLLTLIYTSGTTGEPKGAMLTHGNLVSNILAALEVLQIGPGRRCLSFLPLSHIFERMGGHYTMFHCGVSIYYVDNLENLPAAFLEVRPQVLMAVPRVYEKVYARIRETVSASSPVRRRIFALALEAGRRMAAHRYRGSRPGPVLALLYGLADRIVFAKVRERLGGRLELSASGGAPLAPQVMEFFWAAGVPIFEGYGLSETAPILTLTRRNEVRPGYVGRPLLETWRGAPFLKLAEDGEILCQGPNVTMGYWDDPFATSQAFDADGYFRTGDIGTLDELGRLRITDRKKELLVTSGGKNVAPQPLERRLAMDKYIAQAVVVGDRRNFLAAVVVANMANLRRWAEKAGIPYASDAELAARPEAVAKVMARIERINEGLSKYERIRRIVLTHEEMTLESGLLTPSLKVKRKAVMERYGERIEALYEGSS</sequence>
<keyword evidence="1" id="KW-0547">Nucleotide-binding</keyword>
<dbReference type="InterPro" id="IPR000873">
    <property type="entry name" value="AMP-dep_synth/lig_dom"/>
</dbReference>
<reference evidence="5" key="1">
    <citation type="journal article" date="2023" name="Int. J. Syst. Evol. Microbiol.">
        <title>Mesoterricola silvestris gen. nov., sp. nov., Mesoterricola sediminis sp. nov., Geothrix oryzae sp. nov., Geothrix edaphica sp. nov., Geothrix rubra sp. nov., and Geothrix limicola sp. nov., six novel members of Acidobacteriota isolated from soils.</title>
        <authorList>
            <person name="Itoh H."/>
            <person name="Sugisawa Y."/>
            <person name="Mise K."/>
            <person name="Xu Z."/>
            <person name="Kuniyasu M."/>
            <person name="Ushijima N."/>
            <person name="Kawano K."/>
            <person name="Kobayashi E."/>
            <person name="Shiratori Y."/>
            <person name="Masuda Y."/>
            <person name="Senoo K."/>
        </authorList>
    </citation>
    <scope>NUCLEOTIDE SEQUENCE</scope>
    <source>
        <strain evidence="5">W786</strain>
    </source>
</reference>
<proteinExistence type="predicted"/>